<dbReference type="RefSeq" id="WP_072695424.1">
    <property type="nucleotide sequence ID" value="NZ_FRDI01000002.1"/>
</dbReference>
<dbReference type="OrthoDB" id="10830at2"/>
<keyword evidence="5" id="KW-1185">Reference proteome</keyword>
<dbReference type="GO" id="GO:0004180">
    <property type="term" value="F:carboxypeptidase activity"/>
    <property type="evidence" value="ECO:0007669"/>
    <property type="project" value="UniProtKB-KW"/>
</dbReference>
<feature type="domain" description="D,L-carboxypeptidase peptidase" evidence="2">
    <location>
        <begin position="83"/>
        <end position="326"/>
    </location>
</feature>
<accession>A0A1M7RSI1</accession>
<keyword evidence="4" id="KW-0121">Carboxypeptidase</keyword>
<keyword evidence="4" id="KW-0645">Protease</keyword>
<name>A0A1M7RSI1_9BACT</name>
<feature type="signal peptide" evidence="1">
    <location>
        <begin position="1"/>
        <end position="32"/>
    </location>
</feature>
<feature type="domain" description="Metallo-carboxypeptidase C-terminal" evidence="3">
    <location>
        <begin position="398"/>
        <end position="495"/>
    </location>
</feature>
<dbReference type="Pfam" id="PF17033">
    <property type="entry name" value="Peptidase_M99"/>
    <property type="match status" value="1"/>
</dbReference>
<dbReference type="EMBL" id="FRDI01000002">
    <property type="protein sequence ID" value="SHN49245.1"/>
    <property type="molecule type" value="Genomic_DNA"/>
</dbReference>
<gene>
    <name evidence="4" type="ORF">SAMN02745728_00112</name>
</gene>
<keyword evidence="4" id="KW-0378">Hydrolase</keyword>
<evidence type="ECO:0000313" key="5">
    <source>
        <dbReference type="Proteomes" id="UP000186469"/>
    </source>
</evidence>
<feature type="chain" id="PRO_5012681017" evidence="1">
    <location>
        <begin position="33"/>
        <end position="525"/>
    </location>
</feature>
<evidence type="ECO:0000313" key="4">
    <source>
        <dbReference type="EMBL" id="SHN49245.1"/>
    </source>
</evidence>
<dbReference type="Proteomes" id="UP000186469">
    <property type="component" value="Unassembled WGS sequence"/>
</dbReference>
<dbReference type="InterPro" id="IPR031489">
    <property type="entry name" value="Peptidase_M99"/>
</dbReference>
<proteinExistence type="predicted"/>
<reference evidence="4 5" key="1">
    <citation type="submission" date="2016-12" db="EMBL/GenBank/DDBJ databases">
        <authorList>
            <person name="Song W.-J."/>
            <person name="Kurnit D.M."/>
        </authorList>
    </citation>
    <scope>NUCLEOTIDE SEQUENCE [LARGE SCALE GENOMIC DNA]</scope>
    <source>
        <strain evidence="4 5">DSM 11393</strain>
    </source>
</reference>
<keyword evidence="1" id="KW-0732">Signal</keyword>
<evidence type="ECO:0000259" key="3">
    <source>
        <dbReference type="Pfam" id="PF17129"/>
    </source>
</evidence>
<sequence length="525" mass="59239">MYNFSLLKYKCPMLCILAILSCSFILFHPAYGLGQKATPVPQKAAIKSKKNVTKPTTIAELPDVIWPPILWPKEGVTFHRLKSKQTNDIADLKSTPTVLIVGGIQGDEPGGFSAASLLVTNYTITKGEVWVVPSLNFNSMVTRNRGTLGDMNRKFAYISKDDPDKEIIQHIKVLIEQPEVSLVLNLHDGSGFYRPQHEDDLHSPKRWGQSLIIDNTIMKDSSHKVDLEKLGSEVLSEVNKRLVKPEHRLYLHNTRTPAGNKEMEKTLSYYAYLKGKPAFGLEASKEFSTEYRAYYHLLMIEAFLKQYNVEFKRDFSLTPKGILAALNRDVKLSAEENRIVLPLENARQLITMLPMKKRTDSDLKPSKPIMTVIQKNNSYQILYGNRFLTQVKPVFMDFDNSLNEVEIVVDDMKKKVKFGEVLKVGSTFSVSEIKGIRVNAIGAQKGDPKRNGCESGVVLTKKDFIESYSVDNAANLYRIELYKGKAFAGMILIDFSKKQTRQEKTATLNKGVLSEQKGQENSLGF</sequence>
<dbReference type="SUPFAM" id="SSF53187">
    <property type="entry name" value="Zn-dependent exopeptidases"/>
    <property type="match status" value="1"/>
</dbReference>
<dbReference type="CDD" id="cd06243">
    <property type="entry name" value="M14_CP_Csd4-like"/>
    <property type="match status" value="1"/>
</dbReference>
<protein>
    <submittedName>
        <fullName evidence="4">Carboxypeptidase controlling helical cell shape</fullName>
    </submittedName>
</protein>
<evidence type="ECO:0000259" key="2">
    <source>
        <dbReference type="Pfam" id="PF17033"/>
    </source>
</evidence>
<dbReference type="InterPro" id="IPR033397">
    <property type="entry name" value="Metallo_peptidase_C"/>
</dbReference>
<dbReference type="Pfam" id="PF17129">
    <property type="entry name" value="Peptidase_M99_C"/>
    <property type="match status" value="1"/>
</dbReference>
<dbReference type="Gene3D" id="3.40.630.10">
    <property type="entry name" value="Zn peptidases"/>
    <property type="match status" value="1"/>
</dbReference>
<dbReference type="STRING" id="1121455.SAMN02745728_00112"/>
<evidence type="ECO:0000256" key="1">
    <source>
        <dbReference type="SAM" id="SignalP"/>
    </source>
</evidence>
<dbReference type="AlphaFoldDB" id="A0A1M7RSI1"/>
<organism evidence="4 5">
    <name type="scientific">Desulfovibrio litoralis DSM 11393</name>
    <dbReference type="NCBI Taxonomy" id="1121455"/>
    <lineage>
        <taxon>Bacteria</taxon>
        <taxon>Pseudomonadati</taxon>
        <taxon>Thermodesulfobacteriota</taxon>
        <taxon>Desulfovibrionia</taxon>
        <taxon>Desulfovibrionales</taxon>
        <taxon>Desulfovibrionaceae</taxon>
        <taxon>Desulfovibrio</taxon>
    </lineage>
</organism>